<gene>
    <name evidence="3" type="ORF">AAA083_14250</name>
</gene>
<feature type="transmembrane region" description="Helical" evidence="2">
    <location>
        <begin position="130"/>
        <end position="150"/>
    </location>
</feature>
<sequence>MKKDDDERRFPLIPDAGFGEARLGAGETGPSVGEFPSDRSSLRAALLQQEIECASGLPAFSSVAARIDAQPSALNAPRWPAGKSLRIAGSLAVSQLGVIPRVVIPSAVAVACVAVWLACFAPLLPDAVDPSWLFSALLLFGVAITVTLALSADRADVLLLATPLGPQAVMLARLAAVLFVDAVAGIAASAAFAFWGASVDFGGVVVSWLAPLAAVAGIASFVTVWTGASWAGAIVAAALVPAFAPVAHGTDAAGVVALIGSMQGALGPGGIAAIGVAVLAAVVCSARRAQLARLQLS</sequence>
<keyword evidence="2" id="KW-0812">Transmembrane</keyword>
<dbReference type="Proteomes" id="UP001487305">
    <property type="component" value="Unassembled WGS sequence"/>
</dbReference>
<feature type="transmembrane region" description="Helical" evidence="2">
    <location>
        <begin position="171"/>
        <end position="195"/>
    </location>
</feature>
<proteinExistence type="predicted"/>
<feature type="compositionally biased region" description="Basic and acidic residues" evidence="1">
    <location>
        <begin position="1"/>
        <end position="10"/>
    </location>
</feature>
<name>A0ABV1JGB7_9ACTN</name>
<keyword evidence="2" id="KW-1133">Transmembrane helix</keyword>
<organism evidence="3 4">
    <name type="scientific">Raoultibacter massiliensis</name>
    <dbReference type="NCBI Taxonomy" id="1852371"/>
    <lineage>
        <taxon>Bacteria</taxon>
        <taxon>Bacillati</taxon>
        <taxon>Actinomycetota</taxon>
        <taxon>Coriobacteriia</taxon>
        <taxon>Eggerthellales</taxon>
        <taxon>Eggerthellaceae</taxon>
        <taxon>Raoultibacter</taxon>
    </lineage>
</organism>
<dbReference type="RefSeq" id="WP_349227918.1">
    <property type="nucleotide sequence ID" value="NZ_JBBNOP010000017.1"/>
</dbReference>
<feature type="transmembrane region" description="Helical" evidence="2">
    <location>
        <begin position="102"/>
        <end position="124"/>
    </location>
</feature>
<evidence type="ECO:0000313" key="4">
    <source>
        <dbReference type="Proteomes" id="UP001487305"/>
    </source>
</evidence>
<accession>A0ABV1JGB7</accession>
<reference evidence="3 4" key="1">
    <citation type="submission" date="2024-04" db="EMBL/GenBank/DDBJ databases">
        <title>Human intestinal bacterial collection.</title>
        <authorList>
            <person name="Pauvert C."/>
            <person name="Hitch T.C.A."/>
            <person name="Clavel T."/>
        </authorList>
    </citation>
    <scope>NUCLEOTIDE SEQUENCE [LARGE SCALE GENOMIC DNA]</scope>
    <source>
        <strain evidence="3 4">CLA-KB-H42</strain>
    </source>
</reference>
<keyword evidence="4" id="KW-1185">Reference proteome</keyword>
<comment type="caution">
    <text evidence="3">The sequence shown here is derived from an EMBL/GenBank/DDBJ whole genome shotgun (WGS) entry which is preliminary data.</text>
</comment>
<feature type="transmembrane region" description="Helical" evidence="2">
    <location>
        <begin position="234"/>
        <end position="259"/>
    </location>
</feature>
<evidence type="ECO:0008006" key="5">
    <source>
        <dbReference type="Google" id="ProtNLM"/>
    </source>
</evidence>
<keyword evidence="2" id="KW-0472">Membrane</keyword>
<feature type="transmembrane region" description="Helical" evidence="2">
    <location>
        <begin position="265"/>
        <end position="286"/>
    </location>
</feature>
<protein>
    <recommendedName>
        <fullName evidence="5">ABC transporter permease</fullName>
    </recommendedName>
</protein>
<dbReference type="EMBL" id="JBBNOP010000017">
    <property type="protein sequence ID" value="MEQ3364141.1"/>
    <property type="molecule type" value="Genomic_DNA"/>
</dbReference>
<feature type="transmembrane region" description="Helical" evidence="2">
    <location>
        <begin position="201"/>
        <end position="222"/>
    </location>
</feature>
<evidence type="ECO:0000256" key="2">
    <source>
        <dbReference type="SAM" id="Phobius"/>
    </source>
</evidence>
<evidence type="ECO:0000313" key="3">
    <source>
        <dbReference type="EMBL" id="MEQ3364141.1"/>
    </source>
</evidence>
<feature type="region of interest" description="Disordered" evidence="1">
    <location>
        <begin position="1"/>
        <end position="37"/>
    </location>
</feature>
<evidence type="ECO:0000256" key="1">
    <source>
        <dbReference type="SAM" id="MobiDB-lite"/>
    </source>
</evidence>